<feature type="region of interest" description="Disordered" evidence="1">
    <location>
        <begin position="1"/>
        <end position="45"/>
    </location>
</feature>
<accession>B3LWB4</accession>
<proteinExistence type="predicted"/>
<keyword evidence="3" id="KW-1185">Reference proteome</keyword>
<evidence type="ECO:0000313" key="2">
    <source>
        <dbReference type="EMBL" id="EDV43747.1"/>
    </source>
</evidence>
<name>B3LWB4_DROAN</name>
<dbReference type="AlphaFoldDB" id="B3LWB4"/>
<reference evidence="2 3" key="1">
    <citation type="journal article" date="2007" name="Nature">
        <title>Evolution of genes and genomes on the Drosophila phylogeny.</title>
        <authorList>
            <consortium name="Drosophila 12 Genomes Consortium"/>
            <person name="Clark A.G."/>
            <person name="Eisen M.B."/>
            <person name="Smith D.R."/>
            <person name="Bergman C.M."/>
            <person name="Oliver B."/>
            <person name="Markow T.A."/>
            <person name="Kaufman T.C."/>
            <person name="Kellis M."/>
            <person name="Gelbart W."/>
            <person name="Iyer V.N."/>
            <person name="Pollard D.A."/>
            <person name="Sackton T.B."/>
            <person name="Larracuente A.M."/>
            <person name="Singh N.D."/>
            <person name="Abad J.P."/>
            <person name="Abt D.N."/>
            <person name="Adryan B."/>
            <person name="Aguade M."/>
            <person name="Akashi H."/>
            <person name="Anderson W.W."/>
            <person name="Aquadro C.F."/>
            <person name="Ardell D.H."/>
            <person name="Arguello R."/>
            <person name="Artieri C.G."/>
            <person name="Barbash D.A."/>
            <person name="Barker D."/>
            <person name="Barsanti P."/>
            <person name="Batterham P."/>
            <person name="Batzoglou S."/>
            <person name="Begun D."/>
            <person name="Bhutkar A."/>
            <person name="Blanco E."/>
            <person name="Bosak S.A."/>
            <person name="Bradley R.K."/>
            <person name="Brand A.D."/>
            <person name="Brent M.R."/>
            <person name="Brooks A.N."/>
            <person name="Brown R.H."/>
            <person name="Butlin R.K."/>
            <person name="Caggese C."/>
            <person name="Calvi B.R."/>
            <person name="Bernardo de Carvalho A."/>
            <person name="Caspi A."/>
            <person name="Castrezana S."/>
            <person name="Celniker S.E."/>
            <person name="Chang J.L."/>
            <person name="Chapple C."/>
            <person name="Chatterji S."/>
            <person name="Chinwalla A."/>
            <person name="Civetta A."/>
            <person name="Clifton S.W."/>
            <person name="Comeron J.M."/>
            <person name="Costello J.C."/>
            <person name="Coyne J.A."/>
            <person name="Daub J."/>
            <person name="David R.G."/>
            <person name="Delcher A.L."/>
            <person name="Delehaunty K."/>
            <person name="Do C.B."/>
            <person name="Ebling H."/>
            <person name="Edwards K."/>
            <person name="Eickbush T."/>
            <person name="Evans J.D."/>
            <person name="Filipski A."/>
            <person name="Findeiss S."/>
            <person name="Freyhult E."/>
            <person name="Fulton L."/>
            <person name="Fulton R."/>
            <person name="Garcia A.C."/>
            <person name="Gardiner A."/>
            <person name="Garfield D.A."/>
            <person name="Garvin B.E."/>
            <person name="Gibson G."/>
            <person name="Gilbert D."/>
            <person name="Gnerre S."/>
            <person name="Godfrey J."/>
            <person name="Good R."/>
            <person name="Gotea V."/>
            <person name="Gravely B."/>
            <person name="Greenberg A.J."/>
            <person name="Griffiths-Jones S."/>
            <person name="Gross S."/>
            <person name="Guigo R."/>
            <person name="Gustafson E.A."/>
            <person name="Haerty W."/>
            <person name="Hahn M.W."/>
            <person name="Halligan D.L."/>
            <person name="Halpern A.L."/>
            <person name="Halter G.M."/>
            <person name="Han M.V."/>
            <person name="Heger A."/>
            <person name="Hillier L."/>
            <person name="Hinrichs A.S."/>
            <person name="Holmes I."/>
            <person name="Hoskins R.A."/>
            <person name="Hubisz M.J."/>
            <person name="Hultmark D."/>
            <person name="Huntley M.A."/>
            <person name="Jaffe D.B."/>
            <person name="Jagadeeshan S."/>
            <person name="Jeck W.R."/>
            <person name="Johnson J."/>
            <person name="Jones C.D."/>
            <person name="Jordan W.C."/>
            <person name="Karpen G.H."/>
            <person name="Kataoka E."/>
            <person name="Keightley P.D."/>
            <person name="Kheradpour P."/>
            <person name="Kirkness E.F."/>
            <person name="Koerich L.B."/>
            <person name="Kristiansen K."/>
            <person name="Kudrna D."/>
            <person name="Kulathinal R.J."/>
            <person name="Kumar S."/>
            <person name="Kwok R."/>
            <person name="Lander E."/>
            <person name="Langley C.H."/>
            <person name="Lapoint R."/>
            <person name="Lazzaro B.P."/>
            <person name="Lee S.J."/>
            <person name="Levesque L."/>
            <person name="Li R."/>
            <person name="Lin C.F."/>
            <person name="Lin M.F."/>
            <person name="Lindblad-Toh K."/>
            <person name="Llopart A."/>
            <person name="Long M."/>
            <person name="Low L."/>
            <person name="Lozovsky E."/>
            <person name="Lu J."/>
            <person name="Luo M."/>
            <person name="Machado C.A."/>
            <person name="Makalowski W."/>
            <person name="Marzo M."/>
            <person name="Matsuda M."/>
            <person name="Matzkin L."/>
            <person name="McAllister B."/>
            <person name="McBride C.S."/>
            <person name="McKernan B."/>
            <person name="McKernan K."/>
            <person name="Mendez-Lago M."/>
            <person name="Minx P."/>
            <person name="Mollenhauer M.U."/>
            <person name="Montooth K."/>
            <person name="Mount S.M."/>
            <person name="Mu X."/>
            <person name="Myers E."/>
            <person name="Negre B."/>
            <person name="Newfeld S."/>
            <person name="Nielsen R."/>
            <person name="Noor M.A."/>
            <person name="O'Grady P."/>
            <person name="Pachter L."/>
            <person name="Papaceit M."/>
            <person name="Parisi M.J."/>
            <person name="Parisi M."/>
            <person name="Parts L."/>
            <person name="Pedersen J.S."/>
            <person name="Pesole G."/>
            <person name="Phillippy A.M."/>
            <person name="Ponting C.P."/>
            <person name="Pop M."/>
            <person name="Porcelli D."/>
            <person name="Powell J.R."/>
            <person name="Prohaska S."/>
            <person name="Pruitt K."/>
            <person name="Puig M."/>
            <person name="Quesneville H."/>
            <person name="Ram K.R."/>
            <person name="Rand D."/>
            <person name="Rasmussen M.D."/>
            <person name="Reed L.K."/>
            <person name="Reenan R."/>
            <person name="Reily A."/>
            <person name="Remington K.A."/>
            <person name="Rieger T.T."/>
            <person name="Ritchie M.G."/>
            <person name="Robin C."/>
            <person name="Rogers Y.H."/>
            <person name="Rohde C."/>
            <person name="Rozas J."/>
            <person name="Rubenfield M.J."/>
            <person name="Ruiz A."/>
            <person name="Russo S."/>
            <person name="Salzberg S.L."/>
            <person name="Sanchez-Gracia A."/>
            <person name="Saranga D.J."/>
            <person name="Sato H."/>
            <person name="Schaeffer S.W."/>
            <person name="Schatz M.C."/>
            <person name="Schlenke T."/>
            <person name="Schwartz R."/>
            <person name="Segarra C."/>
            <person name="Singh R.S."/>
            <person name="Sirot L."/>
            <person name="Sirota M."/>
            <person name="Sisneros N.B."/>
            <person name="Smith C.D."/>
            <person name="Smith T.F."/>
            <person name="Spieth J."/>
            <person name="Stage D.E."/>
            <person name="Stark A."/>
            <person name="Stephan W."/>
            <person name="Strausberg R.L."/>
            <person name="Strempel S."/>
            <person name="Sturgill D."/>
            <person name="Sutton G."/>
            <person name="Sutton G.G."/>
            <person name="Tao W."/>
            <person name="Teichmann S."/>
            <person name="Tobari Y.N."/>
            <person name="Tomimura Y."/>
            <person name="Tsolas J.M."/>
            <person name="Valente V.L."/>
            <person name="Venter E."/>
            <person name="Venter J.C."/>
            <person name="Vicario S."/>
            <person name="Vieira F.G."/>
            <person name="Vilella A.J."/>
            <person name="Villasante A."/>
            <person name="Walenz B."/>
            <person name="Wang J."/>
            <person name="Wasserman M."/>
            <person name="Watts T."/>
            <person name="Wilson D."/>
            <person name="Wilson R.K."/>
            <person name="Wing R.A."/>
            <person name="Wolfner M.F."/>
            <person name="Wong A."/>
            <person name="Wong G.K."/>
            <person name="Wu C.I."/>
            <person name="Wu G."/>
            <person name="Yamamoto D."/>
            <person name="Yang H.P."/>
            <person name="Yang S.P."/>
            <person name="Yorke J.A."/>
            <person name="Yoshida K."/>
            <person name="Zdobnov E."/>
            <person name="Zhang P."/>
            <person name="Zhang Y."/>
            <person name="Zimin A.V."/>
            <person name="Baldwin J."/>
            <person name="Abdouelleil A."/>
            <person name="Abdulkadir J."/>
            <person name="Abebe A."/>
            <person name="Abera B."/>
            <person name="Abreu J."/>
            <person name="Acer S.C."/>
            <person name="Aftuck L."/>
            <person name="Alexander A."/>
            <person name="An P."/>
            <person name="Anderson E."/>
            <person name="Anderson S."/>
            <person name="Arachi H."/>
            <person name="Azer M."/>
            <person name="Bachantsang P."/>
            <person name="Barry A."/>
            <person name="Bayul T."/>
            <person name="Berlin A."/>
            <person name="Bessette D."/>
            <person name="Bloom T."/>
            <person name="Blye J."/>
            <person name="Boguslavskiy L."/>
            <person name="Bonnet C."/>
            <person name="Boukhgalter B."/>
            <person name="Bourzgui I."/>
            <person name="Brown A."/>
            <person name="Cahill P."/>
            <person name="Channer S."/>
            <person name="Cheshatsang Y."/>
            <person name="Chuda L."/>
            <person name="Citroen M."/>
            <person name="Collymore A."/>
            <person name="Cooke P."/>
            <person name="Costello M."/>
            <person name="D'Aco K."/>
            <person name="Daza R."/>
            <person name="De Haan G."/>
            <person name="DeGray S."/>
            <person name="DeMaso C."/>
            <person name="Dhargay N."/>
            <person name="Dooley K."/>
            <person name="Dooley E."/>
            <person name="Doricent M."/>
            <person name="Dorje P."/>
            <person name="Dorjee K."/>
            <person name="Dupes A."/>
            <person name="Elong R."/>
            <person name="Falk J."/>
            <person name="Farina A."/>
            <person name="Faro S."/>
            <person name="Ferguson D."/>
            <person name="Fisher S."/>
            <person name="Foley C.D."/>
            <person name="Franke A."/>
            <person name="Friedrich D."/>
            <person name="Gadbois L."/>
            <person name="Gearin G."/>
            <person name="Gearin C.R."/>
            <person name="Giannoukos G."/>
            <person name="Goode T."/>
            <person name="Graham J."/>
            <person name="Grandbois E."/>
            <person name="Grewal S."/>
            <person name="Gyaltsen K."/>
            <person name="Hafez N."/>
            <person name="Hagos B."/>
            <person name="Hall J."/>
            <person name="Henson C."/>
            <person name="Hollinger A."/>
            <person name="Honan T."/>
            <person name="Huard M.D."/>
            <person name="Hughes L."/>
            <person name="Hurhula B."/>
            <person name="Husby M.E."/>
            <person name="Kamat A."/>
            <person name="Kanga B."/>
            <person name="Kashin S."/>
            <person name="Khazanovich D."/>
            <person name="Kisner P."/>
            <person name="Lance K."/>
            <person name="Lara M."/>
            <person name="Lee W."/>
            <person name="Lennon N."/>
            <person name="Letendre F."/>
            <person name="LeVine R."/>
            <person name="Lipovsky A."/>
            <person name="Liu X."/>
            <person name="Liu J."/>
            <person name="Liu S."/>
            <person name="Lokyitsang T."/>
            <person name="Lokyitsang Y."/>
            <person name="Lubonja R."/>
            <person name="Lui A."/>
            <person name="MacDonald P."/>
            <person name="Magnisalis V."/>
            <person name="Maru K."/>
            <person name="Matthews C."/>
            <person name="McCusker W."/>
            <person name="McDonough S."/>
            <person name="Mehta T."/>
            <person name="Meldrim J."/>
            <person name="Meneus L."/>
            <person name="Mihai O."/>
            <person name="Mihalev A."/>
            <person name="Mihova T."/>
            <person name="Mittelman R."/>
            <person name="Mlenga V."/>
            <person name="Montmayeur A."/>
            <person name="Mulrain L."/>
            <person name="Navidi A."/>
            <person name="Naylor J."/>
            <person name="Negash T."/>
            <person name="Nguyen T."/>
            <person name="Nguyen N."/>
            <person name="Nicol R."/>
            <person name="Norbu C."/>
            <person name="Norbu N."/>
            <person name="Novod N."/>
            <person name="O'Neill B."/>
            <person name="Osman S."/>
            <person name="Markiewicz E."/>
            <person name="Oyono O.L."/>
            <person name="Patti C."/>
            <person name="Phunkhang P."/>
            <person name="Pierre F."/>
            <person name="Priest M."/>
            <person name="Raghuraman S."/>
            <person name="Rege F."/>
            <person name="Reyes R."/>
            <person name="Rise C."/>
            <person name="Rogov P."/>
            <person name="Ross K."/>
            <person name="Ryan E."/>
            <person name="Settipalli S."/>
            <person name="Shea T."/>
            <person name="Sherpa N."/>
            <person name="Shi L."/>
            <person name="Shih D."/>
            <person name="Sparrow T."/>
            <person name="Spaulding J."/>
            <person name="Stalker J."/>
            <person name="Stange-Thomann N."/>
            <person name="Stavropoulos S."/>
            <person name="Stone C."/>
            <person name="Strader C."/>
            <person name="Tesfaye S."/>
            <person name="Thomson T."/>
            <person name="Thoulutsang Y."/>
            <person name="Thoulutsang D."/>
            <person name="Topham K."/>
            <person name="Topping I."/>
            <person name="Tsamla T."/>
            <person name="Vassiliev H."/>
            <person name="Vo A."/>
            <person name="Wangchuk T."/>
            <person name="Wangdi T."/>
            <person name="Weiand M."/>
            <person name="Wilkinson J."/>
            <person name="Wilson A."/>
            <person name="Yadav S."/>
            <person name="Young G."/>
            <person name="Yu Q."/>
            <person name="Zembek L."/>
            <person name="Zhong D."/>
            <person name="Zimmer A."/>
            <person name="Zwirko Z."/>
            <person name="Jaffe D.B."/>
            <person name="Alvarez P."/>
            <person name="Brockman W."/>
            <person name="Butler J."/>
            <person name="Chin C."/>
            <person name="Gnerre S."/>
            <person name="Grabherr M."/>
            <person name="Kleber M."/>
            <person name="Mauceli E."/>
            <person name="MacCallum I."/>
        </authorList>
    </citation>
    <scope>NUCLEOTIDE SEQUENCE [LARGE SCALE GENOMIC DNA]</scope>
    <source>
        <strain evidence="3">Tucson 14024-0371.13</strain>
    </source>
</reference>
<dbReference type="EMBL" id="CH902617">
    <property type="protein sequence ID" value="EDV43747.1"/>
    <property type="molecule type" value="Genomic_DNA"/>
</dbReference>
<protein>
    <submittedName>
        <fullName evidence="2">Uncharacterized protein</fullName>
    </submittedName>
</protein>
<evidence type="ECO:0000256" key="1">
    <source>
        <dbReference type="SAM" id="MobiDB-lite"/>
    </source>
</evidence>
<gene>
    <name evidence="2" type="primary">Dana\GF18637</name>
    <name evidence="2" type="synonym">dana_GLEANR_19895</name>
    <name evidence="2" type="ORF">GF18637</name>
</gene>
<feature type="compositionally biased region" description="Low complexity" evidence="1">
    <location>
        <begin position="7"/>
        <end position="25"/>
    </location>
</feature>
<dbReference type="Proteomes" id="UP000007801">
    <property type="component" value="Unassembled WGS sequence"/>
</dbReference>
<dbReference type="InParanoid" id="B3LWB4"/>
<evidence type="ECO:0000313" key="3">
    <source>
        <dbReference type="Proteomes" id="UP000007801"/>
    </source>
</evidence>
<dbReference type="HOGENOM" id="CLU_3052496_0_0_1"/>
<organism evidence="2 3">
    <name type="scientific">Drosophila ananassae</name>
    <name type="common">Fruit fly</name>
    <dbReference type="NCBI Taxonomy" id="7217"/>
    <lineage>
        <taxon>Eukaryota</taxon>
        <taxon>Metazoa</taxon>
        <taxon>Ecdysozoa</taxon>
        <taxon>Arthropoda</taxon>
        <taxon>Hexapoda</taxon>
        <taxon>Insecta</taxon>
        <taxon>Pterygota</taxon>
        <taxon>Neoptera</taxon>
        <taxon>Endopterygota</taxon>
        <taxon>Diptera</taxon>
        <taxon>Brachycera</taxon>
        <taxon>Muscomorpha</taxon>
        <taxon>Ephydroidea</taxon>
        <taxon>Drosophilidae</taxon>
        <taxon>Drosophila</taxon>
        <taxon>Sophophora</taxon>
    </lineage>
</organism>
<sequence>MPDKSTPKPSAKPSSKPSVKPGTKPLTSIKPNRPGVARPPLPTQHDRIWKIMKM</sequence>